<protein>
    <recommendedName>
        <fullName evidence="4">Dynein regulatory complex protein 10</fullName>
    </recommendedName>
</protein>
<comment type="subcellular location">
    <subcellularLocation>
        <location evidence="2">Cytoplasm</location>
        <location evidence="2">Cytoskeleton</location>
        <location evidence="2">Flagellum axoneme</location>
    </subcellularLocation>
</comment>
<dbReference type="GeneID" id="108736118"/>
<evidence type="ECO:0000313" key="12">
    <source>
        <dbReference type="RefSeq" id="XP_018323916.1"/>
    </source>
</evidence>
<comment type="function">
    <text evidence="1">Component of the nexin-dynein regulatory complex (N-DRC), a key regulator of ciliary/flagellar motility which maintains the alignment and integrity of the distal axoneme and regulates microtubule sliding in motile axonemes.</text>
</comment>
<keyword evidence="6" id="KW-0282">Flagellum</keyword>
<proteinExistence type="inferred from homology"/>
<evidence type="ECO:0000256" key="8">
    <source>
        <dbReference type="ARBA" id="ARBA00023212"/>
    </source>
</evidence>
<keyword evidence="11" id="KW-1185">Reference proteome</keyword>
<keyword evidence="7" id="KW-0969">Cilium</keyword>
<dbReference type="AlphaFoldDB" id="A0A1W4WIZ7"/>
<dbReference type="PANTHER" id="PTHR31598">
    <property type="entry name" value="IQ DOMAIN-CONTAINING PROTEIN D"/>
    <property type="match status" value="1"/>
</dbReference>
<evidence type="ECO:0000313" key="11">
    <source>
        <dbReference type="Proteomes" id="UP000192223"/>
    </source>
</evidence>
<evidence type="ECO:0000256" key="10">
    <source>
        <dbReference type="SAM" id="Coils"/>
    </source>
</evidence>
<keyword evidence="5" id="KW-0963">Cytoplasm</keyword>
<sequence length="434" mass="49880">MPDMKLHQAIEATGHKELGKKQKSANAASNTNAVSDYDLNVSKQRVYNVLKAAVENNELVACLPLLIKKNGKVLEVLSVEKKEHVDFIKDVCLKFYENRRARSIGDKSEVPKRKSGKKDTKNEAIHEKDVTVLLSNKKTQRYTKVKPLLSHAISLFLKLRCVNLKRRDIIDKYGLHANATKFINCLEILADIAAELLFQSDKEIAEKGEELMKAARNSKMLQGLINELLVKVDNLRKQSSKQLAEKEVVLDQLQNKKDLVVFDYRNRLKDVCISSTFNMAEANVESAERSEELKKQVKEMTETYATLCNNNLSTEKKLKNKCGKVESQLASWLAKYDSDVGDKRMEYERLRDDLDDLDSAIDDLEDMIADLDPQYLLFKEEEEEELQEKFNEMAYKFLLNRSAMTIQRYWRAYRLEKKTKKKGKGGKKGKGKDK</sequence>
<name>A0A1W4WIZ7_AGRPL</name>
<accession>A0A1W4WIZ7</accession>
<evidence type="ECO:0000256" key="3">
    <source>
        <dbReference type="ARBA" id="ARBA00009071"/>
    </source>
</evidence>
<gene>
    <name evidence="12" type="primary">LOC108736118</name>
</gene>
<dbReference type="Proteomes" id="UP000192223">
    <property type="component" value="Unplaced"/>
</dbReference>
<evidence type="ECO:0000256" key="1">
    <source>
        <dbReference type="ARBA" id="ARBA00003029"/>
    </source>
</evidence>
<dbReference type="KEGG" id="apln:108736118"/>
<dbReference type="RefSeq" id="XP_018323916.1">
    <property type="nucleotide sequence ID" value="XM_018468414.1"/>
</dbReference>
<dbReference type="InterPro" id="IPR042815">
    <property type="entry name" value="DRC10"/>
</dbReference>
<evidence type="ECO:0000256" key="4">
    <source>
        <dbReference type="ARBA" id="ARBA00021752"/>
    </source>
</evidence>
<reference evidence="12" key="1">
    <citation type="submission" date="2025-08" db="UniProtKB">
        <authorList>
            <consortium name="RefSeq"/>
        </authorList>
    </citation>
    <scope>IDENTIFICATION</scope>
    <source>
        <tissue evidence="12">Entire body</tissue>
    </source>
</reference>
<comment type="similarity">
    <text evidence="3">Belongs to the DRC10 family.</text>
</comment>
<evidence type="ECO:0000256" key="7">
    <source>
        <dbReference type="ARBA" id="ARBA00023069"/>
    </source>
</evidence>
<evidence type="ECO:0000256" key="9">
    <source>
        <dbReference type="ARBA" id="ARBA00023273"/>
    </source>
</evidence>
<evidence type="ECO:0000256" key="6">
    <source>
        <dbReference type="ARBA" id="ARBA00022846"/>
    </source>
</evidence>
<dbReference type="InParanoid" id="A0A1W4WIZ7"/>
<evidence type="ECO:0000256" key="2">
    <source>
        <dbReference type="ARBA" id="ARBA00004611"/>
    </source>
</evidence>
<keyword evidence="8" id="KW-0206">Cytoskeleton</keyword>
<keyword evidence="9" id="KW-0966">Cell projection</keyword>
<organism evidence="11 12">
    <name type="scientific">Agrilus planipennis</name>
    <name type="common">Emerald ash borer</name>
    <name type="synonym">Agrilus marcopoli</name>
    <dbReference type="NCBI Taxonomy" id="224129"/>
    <lineage>
        <taxon>Eukaryota</taxon>
        <taxon>Metazoa</taxon>
        <taxon>Ecdysozoa</taxon>
        <taxon>Arthropoda</taxon>
        <taxon>Hexapoda</taxon>
        <taxon>Insecta</taxon>
        <taxon>Pterygota</taxon>
        <taxon>Neoptera</taxon>
        <taxon>Endopterygota</taxon>
        <taxon>Coleoptera</taxon>
        <taxon>Polyphaga</taxon>
        <taxon>Elateriformia</taxon>
        <taxon>Buprestoidea</taxon>
        <taxon>Buprestidae</taxon>
        <taxon>Agrilinae</taxon>
        <taxon>Agrilus</taxon>
    </lineage>
</organism>
<dbReference type="PANTHER" id="PTHR31598:SF1">
    <property type="entry name" value="DYNEIN REGULATORY COMPLEX PROTEIN 10"/>
    <property type="match status" value="1"/>
</dbReference>
<dbReference type="OrthoDB" id="536093at2759"/>
<keyword evidence="10" id="KW-0175">Coiled coil</keyword>
<feature type="coiled-coil region" evidence="10">
    <location>
        <begin position="283"/>
        <end position="310"/>
    </location>
</feature>
<feature type="coiled-coil region" evidence="10">
    <location>
        <begin position="225"/>
        <end position="256"/>
    </location>
</feature>
<dbReference type="PROSITE" id="PS50096">
    <property type="entry name" value="IQ"/>
    <property type="match status" value="1"/>
</dbReference>
<evidence type="ECO:0000256" key="5">
    <source>
        <dbReference type="ARBA" id="ARBA00022490"/>
    </source>
</evidence>